<dbReference type="OrthoDB" id="187171at2759"/>
<keyword evidence="6 9" id="KW-0472">Membrane</keyword>
<dbReference type="GO" id="GO:0046514">
    <property type="term" value="P:ceramide catabolic process"/>
    <property type="evidence" value="ECO:0007669"/>
    <property type="project" value="TreeGrafter"/>
</dbReference>
<sequence length="224" mass="26188">MWAPLQPGSSPVDWCEENYTVTLAVAEFVNTISNIVFLIFPPLLVPLFKNYSEKVNRYINVFWLLFIVVGLSSAYFHATLSLIGQLLDELSILWMFCIGYCLFFPRKYFPKFVQNNRKRFTKFCLVLTAIGSVLSFIHPAVNAFALMIFGVPTMGFLYYQIHRIKHNVRVYRLGILIFIAAYTLGVLYDFLIVEDYRPDKRAVLLYWPRNNFDWGIPYVVVKDY</sequence>
<feature type="transmembrane region" description="Helical" evidence="9">
    <location>
        <begin position="60"/>
        <end position="78"/>
    </location>
</feature>
<dbReference type="InterPro" id="IPR008901">
    <property type="entry name" value="ACER"/>
</dbReference>
<feature type="binding site" evidence="7">
    <location>
        <position position="16"/>
    </location>
    <ligand>
        <name>Ca(2+)</name>
        <dbReference type="ChEBI" id="CHEBI:29108"/>
    </ligand>
</feature>
<dbReference type="EC" id="3.5.1.-" evidence="9"/>
<dbReference type="PANTHER" id="PTHR46139">
    <property type="entry name" value="ALKALINE CERAMIDASE"/>
    <property type="match status" value="1"/>
</dbReference>
<organism evidence="10 11">
    <name type="scientific">Agrilus planipennis</name>
    <name type="common">Emerald ash borer</name>
    <name type="synonym">Agrilus marcopoli</name>
    <dbReference type="NCBI Taxonomy" id="224129"/>
    <lineage>
        <taxon>Eukaryota</taxon>
        <taxon>Metazoa</taxon>
        <taxon>Ecdysozoa</taxon>
        <taxon>Arthropoda</taxon>
        <taxon>Hexapoda</taxon>
        <taxon>Insecta</taxon>
        <taxon>Pterygota</taxon>
        <taxon>Neoptera</taxon>
        <taxon>Endopterygota</taxon>
        <taxon>Coleoptera</taxon>
        <taxon>Polyphaga</taxon>
        <taxon>Elateriformia</taxon>
        <taxon>Buprestoidea</taxon>
        <taxon>Buprestidae</taxon>
        <taxon>Agrilinae</taxon>
        <taxon>Agrilus</taxon>
    </lineage>
</organism>
<reference evidence="11" key="1">
    <citation type="submission" date="2025-08" db="UniProtKB">
        <authorList>
            <consortium name="RefSeq"/>
        </authorList>
    </citation>
    <scope>IDENTIFICATION</scope>
    <source>
        <tissue evidence="11">Entire body</tissue>
    </source>
</reference>
<feature type="binding site" evidence="7">
    <location>
        <position position="13"/>
    </location>
    <ligand>
        <name>Ca(2+)</name>
        <dbReference type="ChEBI" id="CHEBI:29108"/>
    </ligand>
</feature>
<keyword evidence="8" id="KW-0862">Zinc</keyword>
<feature type="transmembrane region" description="Helical" evidence="9">
    <location>
        <begin position="173"/>
        <end position="193"/>
    </location>
</feature>
<comment type="similarity">
    <text evidence="2 9">Belongs to the alkaline ceramidase family.</text>
</comment>
<dbReference type="GO" id="GO:0046872">
    <property type="term" value="F:metal ion binding"/>
    <property type="evidence" value="ECO:0007669"/>
    <property type="project" value="UniProtKB-KW"/>
</dbReference>
<evidence type="ECO:0000256" key="9">
    <source>
        <dbReference type="RuleBase" id="RU364079"/>
    </source>
</evidence>
<dbReference type="RefSeq" id="XP_025832213.1">
    <property type="nucleotide sequence ID" value="XM_025976428.1"/>
</dbReference>
<dbReference type="Pfam" id="PF05875">
    <property type="entry name" value="Ceramidase"/>
    <property type="match status" value="1"/>
</dbReference>
<dbReference type="PANTHER" id="PTHR46139:SF3">
    <property type="entry name" value="ALKALINE CERAMIDASE"/>
    <property type="match status" value="1"/>
</dbReference>
<dbReference type="GO" id="GO:0016811">
    <property type="term" value="F:hydrolase activity, acting on carbon-nitrogen (but not peptide) bonds, in linear amides"/>
    <property type="evidence" value="ECO:0007669"/>
    <property type="project" value="InterPro"/>
</dbReference>
<keyword evidence="4 9" id="KW-0378">Hydrolase</keyword>
<dbReference type="GeneID" id="108738729"/>
<comment type="subcellular location">
    <subcellularLocation>
        <location evidence="1">Membrane</location>
        <topology evidence="1">Multi-pass membrane protein</topology>
    </subcellularLocation>
</comment>
<dbReference type="AlphaFoldDB" id="A0A7F5R8A6"/>
<evidence type="ECO:0000256" key="4">
    <source>
        <dbReference type="ARBA" id="ARBA00022801"/>
    </source>
</evidence>
<evidence type="ECO:0000313" key="11">
    <source>
        <dbReference type="RefSeq" id="XP_025832213.1"/>
    </source>
</evidence>
<keyword evidence="3 9" id="KW-0812">Transmembrane</keyword>
<feature type="binding site" evidence="7">
    <location>
        <position position="18"/>
    </location>
    <ligand>
        <name>Ca(2+)</name>
        <dbReference type="ChEBI" id="CHEBI:29108"/>
    </ligand>
</feature>
<comment type="cofactor">
    <cofactor evidence="8">
        <name>Zn(2+)</name>
        <dbReference type="ChEBI" id="CHEBI:29105"/>
    </cofactor>
</comment>
<dbReference type="InParanoid" id="A0A7F5R8A6"/>
<evidence type="ECO:0000256" key="1">
    <source>
        <dbReference type="ARBA" id="ARBA00004141"/>
    </source>
</evidence>
<keyword evidence="10" id="KW-1185">Reference proteome</keyword>
<proteinExistence type="inferred from homology"/>
<dbReference type="KEGG" id="apln:108738729"/>
<feature type="transmembrane region" description="Helical" evidence="9">
    <location>
        <begin position="90"/>
        <end position="108"/>
    </location>
</feature>
<keyword evidence="9" id="KW-0443">Lipid metabolism</keyword>
<evidence type="ECO:0000313" key="10">
    <source>
        <dbReference type="Proteomes" id="UP000192223"/>
    </source>
</evidence>
<name>A0A7F5R8A6_AGRPL</name>
<evidence type="ECO:0000256" key="6">
    <source>
        <dbReference type="ARBA" id="ARBA00023136"/>
    </source>
</evidence>
<feature type="transmembrane region" description="Helical" evidence="9">
    <location>
        <begin position="28"/>
        <end position="48"/>
    </location>
</feature>
<evidence type="ECO:0000256" key="3">
    <source>
        <dbReference type="ARBA" id="ARBA00022692"/>
    </source>
</evidence>
<dbReference type="Proteomes" id="UP000192223">
    <property type="component" value="Unplaced"/>
</dbReference>
<evidence type="ECO:0000256" key="5">
    <source>
        <dbReference type="ARBA" id="ARBA00022989"/>
    </source>
</evidence>
<keyword evidence="5 9" id="KW-1133">Transmembrane helix</keyword>
<comment type="caution">
    <text evidence="9">Lacks conserved residue(s) required for the propagation of feature annotation.</text>
</comment>
<evidence type="ECO:0000256" key="8">
    <source>
        <dbReference type="PIRSR" id="PIRSR608901-2"/>
    </source>
</evidence>
<keyword evidence="7" id="KW-0479">Metal-binding</keyword>
<evidence type="ECO:0000256" key="2">
    <source>
        <dbReference type="ARBA" id="ARBA00009780"/>
    </source>
</evidence>
<dbReference type="GO" id="GO:0016020">
    <property type="term" value="C:membrane"/>
    <property type="evidence" value="ECO:0007669"/>
    <property type="project" value="UniProtKB-SubCell"/>
</dbReference>
<protein>
    <recommendedName>
        <fullName evidence="9">Alkaline ceramidase</fullName>
        <ecNumber evidence="9">3.5.1.-</ecNumber>
    </recommendedName>
</protein>
<evidence type="ECO:0000256" key="7">
    <source>
        <dbReference type="PIRSR" id="PIRSR608901-1"/>
    </source>
</evidence>
<gene>
    <name evidence="11" type="primary">LOC108738729</name>
</gene>
<feature type="binding site" evidence="8">
    <location>
        <position position="77"/>
    </location>
    <ligand>
        <name>Zn(2+)</name>
        <dbReference type="ChEBI" id="CHEBI:29105"/>
        <note>catalytic</note>
    </ligand>
</feature>
<accession>A0A7F5R8A6</accession>
<feature type="binding site" evidence="7">
    <location>
        <position position="27"/>
    </location>
    <ligand>
        <name>Ca(2+)</name>
        <dbReference type="ChEBI" id="CHEBI:29108"/>
    </ligand>
</feature>
<feature type="binding site" evidence="7">
    <location>
        <position position="14"/>
    </location>
    <ligand>
        <name>Ca(2+)</name>
        <dbReference type="ChEBI" id="CHEBI:29108"/>
    </ligand>
</feature>
<keyword evidence="7" id="KW-0106">Calcium</keyword>
<dbReference type="FunCoup" id="A0A7F5R8A6">
    <property type="interactions" value="717"/>
</dbReference>
<comment type="function">
    <text evidence="9">Hydrolyzes the sphingolipid ceramide into sphingosine and free fatty acid.</text>
</comment>